<evidence type="ECO:0000256" key="3">
    <source>
        <dbReference type="ARBA" id="ARBA00023125"/>
    </source>
</evidence>
<organism evidence="8 9">
    <name type="scientific">Dovyalis caffra</name>
    <dbReference type="NCBI Taxonomy" id="77055"/>
    <lineage>
        <taxon>Eukaryota</taxon>
        <taxon>Viridiplantae</taxon>
        <taxon>Streptophyta</taxon>
        <taxon>Embryophyta</taxon>
        <taxon>Tracheophyta</taxon>
        <taxon>Spermatophyta</taxon>
        <taxon>Magnoliopsida</taxon>
        <taxon>eudicotyledons</taxon>
        <taxon>Gunneridae</taxon>
        <taxon>Pentapetalae</taxon>
        <taxon>rosids</taxon>
        <taxon>fabids</taxon>
        <taxon>Malpighiales</taxon>
        <taxon>Salicaceae</taxon>
        <taxon>Flacourtieae</taxon>
        <taxon>Dovyalis</taxon>
    </lineage>
</organism>
<feature type="compositionally biased region" description="Polar residues" evidence="6">
    <location>
        <begin position="162"/>
        <end position="177"/>
    </location>
</feature>
<feature type="compositionally biased region" description="Basic and acidic residues" evidence="6">
    <location>
        <begin position="1"/>
        <end position="12"/>
    </location>
</feature>
<evidence type="ECO:0000313" key="9">
    <source>
        <dbReference type="Proteomes" id="UP001314170"/>
    </source>
</evidence>
<dbReference type="PANTHER" id="PTHR31072">
    <property type="entry name" value="TRANSCRIPTION FACTOR TCP4-RELATED"/>
    <property type="match status" value="1"/>
</dbReference>
<evidence type="ECO:0000256" key="2">
    <source>
        <dbReference type="ARBA" id="ARBA00023015"/>
    </source>
</evidence>
<feature type="compositionally biased region" description="Basic and acidic residues" evidence="6">
    <location>
        <begin position="181"/>
        <end position="196"/>
    </location>
</feature>
<dbReference type="Proteomes" id="UP001314170">
    <property type="component" value="Unassembled WGS sequence"/>
</dbReference>
<keyword evidence="9" id="KW-1185">Reference proteome</keyword>
<evidence type="ECO:0000259" key="7">
    <source>
        <dbReference type="PROSITE" id="PS51369"/>
    </source>
</evidence>
<comment type="subcellular location">
    <subcellularLocation>
        <location evidence="1">Nucleus</location>
    </subcellularLocation>
</comment>
<dbReference type="GO" id="GO:0043565">
    <property type="term" value="F:sequence-specific DNA binding"/>
    <property type="evidence" value="ECO:0007669"/>
    <property type="project" value="TreeGrafter"/>
</dbReference>
<feature type="compositionally biased region" description="Polar residues" evidence="6">
    <location>
        <begin position="350"/>
        <end position="360"/>
    </location>
</feature>
<evidence type="ECO:0000313" key="8">
    <source>
        <dbReference type="EMBL" id="CAK7323221.1"/>
    </source>
</evidence>
<keyword evidence="4" id="KW-0804">Transcription</keyword>
<keyword evidence="5" id="KW-0539">Nucleus</keyword>
<evidence type="ECO:0000256" key="6">
    <source>
        <dbReference type="SAM" id="MobiDB-lite"/>
    </source>
</evidence>
<reference evidence="8 9" key="1">
    <citation type="submission" date="2024-01" db="EMBL/GenBank/DDBJ databases">
        <authorList>
            <person name="Waweru B."/>
        </authorList>
    </citation>
    <scope>NUCLEOTIDE SEQUENCE [LARGE SCALE GENOMIC DNA]</scope>
</reference>
<evidence type="ECO:0000256" key="4">
    <source>
        <dbReference type="ARBA" id="ARBA00023163"/>
    </source>
</evidence>
<evidence type="ECO:0000256" key="5">
    <source>
        <dbReference type="ARBA" id="ARBA00023242"/>
    </source>
</evidence>
<comment type="caution">
    <text evidence="8">The sequence shown here is derived from an EMBL/GenBank/DDBJ whole genome shotgun (WGS) entry which is preliminary data.</text>
</comment>
<dbReference type="AlphaFoldDB" id="A0AAV1QNW8"/>
<proteinExistence type="predicted"/>
<dbReference type="Pfam" id="PF03634">
    <property type="entry name" value="TCP"/>
    <property type="match status" value="1"/>
</dbReference>
<evidence type="ECO:0000256" key="1">
    <source>
        <dbReference type="ARBA" id="ARBA00004123"/>
    </source>
</evidence>
<feature type="region of interest" description="Disordered" evidence="6">
    <location>
        <begin position="162"/>
        <end position="196"/>
    </location>
</feature>
<feature type="domain" description="TCP" evidence="7">
    <location>
        <begin position="53"/>
        <end position="111"/>
    </location>
</feature>
<dbReference type="PROSITE" id="PS51369">
    <property type="entry name" value="TCP"/>
    <property type="match status" value="1"/>
</dbReference>
<dbReference type="GO" id="GO:0005634">
    <property type="term" value="C:nucleus"/>
    <property type="evidence" value="ECO:0007669"/>
    <property type="project" value="UniProtKB-SubCell"/>
</dbReference>
<name>A0AAV1QNW8_9ROSI</name>
<dbReference type="GO" id="GO:0003700">
    <property type="term" value="F:DNA-binding transcription factor activity"/>
    <property type="evidence" value="ECO:0007669"/>
    <property type="project" value="InterPro"/>
</dbReference>
<dbReference type="PANTHER" id="PTHR31072:SF252">
    <property type="entry name" value="TRANSCRIPTION FACTOR TCP17"/>
    <property type="match status" value="1"/>
</dbReference>
<sequence>MISNSGDKDLQAKQEGGSSEAGKISKAPSSSSSRQWSAFRNPRIVRVSRSFGGKDRHSKVCTIRGLRDRRIRLSVPTAIQLYDLQDRLVLSQPSKVIDWLLDATKNDIDKLPPLQMQPGFGQFHQPMLFSHQSNASPSFFDPNSTFINDVGFHSLGSKINTSTTGLDGEEQNSSTVPKSRYSWDVEPSKREKSKQVESITEKGKWIKTNEEEINNQDGVGSYSTTGQVSAQNFFPLATHSSLPSFLNNLNMPFNPYYQWDASNLSLSTQFGSHGYLSQTENSSLNAQSTLPLSSASQLFFCPPPTMPPLFPSYPPYLTTPLESESREMNHFQFLSSSSSQHILPISRTTSSTTKPFSLNLNPGLLHLQSHDESNPDEDNTDS</sequence>
<feature type="region of interest" description="Disordered" evidence="6">
    <location>
        <begin position="1"/>
        <end position="38"/>
    </location>
</feature>
<accession>A0AAV1QNW8</accession>
<dbReference type="InterPro" id="IPR017887">
    <property type="entry name" value="TF_TCP_subgr"/>
</dbReference>
<dbReference type="InterPro" id="IPR005333">
    <property type="entry name" value="Transcription_factor_TCP"/>
</dbReference>
<keyword evidence="3" id="KW-0238">DNA-binding</keyword>
<dbReference type="EMBL" id="CAWUPB010000071">
    <property type="protein sequence ID" value="CAK7323221.1"/>
    <property type="molecule type" value="Genomic_DNA"/>
</dbReference>
<keyword evidence="2" id="KW-0805">Transcription regulation</keyword>
<protein>
    <recommendedName>
        <fullName evidence="7">TCP domain-containing protein</fullName>
    </recommendedName>
</protein>
<feature type="region of interest" description="Disordered" evidence="6">
    <location>
        <begin position="350"/>
        <end position="382"/>
    </location>
</feature>
<gene>
    <name evidence="8" type="ORF">DCAF_LOCUS838</name>
</gene>